<dbReference type="InParanoid" id="A0A5N4B7T8"/>
<keyword evidence="2" id="KW-1185">Reference proteome</keyword>
<accession>A0A5N4B7T8</accession>
<protein>
    <submittedName>
        <fullName evidence="1">Uncharacterized protein</fullName>
    </submittedName>
</protein>
<evidence type="ECO:0000313" key="2">
    <source>
        <dbReference type="Proteomes" id="UP000327044"/>
    </source>
</evidence>
<dbReference type="AlphaFoldDB" id="A0A5N4B7T8"/>
<comment type="caution">
    <text evidence="1">The sequence shown here is derived from an EMBL/GenBank/DDBJ whole genome shotgun (WGS) entry which is preliminary data.</text>
</comment>
<evidence type="ECO:0000313" key="1">
    <source>
        <dbReference type="EMBL" id="KAB0805636.1"/>
    </source>
</evidence>
<proteinExistence type="predicted"/>
<gene>
    <name evidence="1" type="ORF">PPYR_02606</name>
</gene>
<dbReference type="EMBL" id="VVIM01000001">
    <property type="protein sequence ID" value="KAB0805636.1"/>
    <property type="molecule type" value="Genomic_DNA"/>
</dbReference>
<dbReference type="Proteomes" id="UP000327044">
    <property type="component" value="Unassembled WGS sequence"/>
</dbReference>
<reference evidence="1 2" key="1">
    <citation type="journal article" date="2018" name="Elife">
        <title>Firefly genomes illuminate parallel origins of bioluminescence in beetles.</title>
        <authorList>
            <person name="Fallon T.R."/>
            <person name="Lower S.E."/>
            <person name="Chang C.H."/>
            <person name="Bessho-Uehara M."/>
            <person name="Martin G.J."/>
            <person name="Bewick A.J."/>
            <person name="Behringer M."/>
            <person name="Debat H.J."/>
            <person name="Wong I."/>
            <person name="Day J.C."/>
            <person name="Suvorov A."/>
            <person name="Silva C.J."/>
            <person name="Stanger-Hall K.F."/>
            <person name="Hall D.W."/>
            <person name="Schmitz R.J."/>
            <person name="Nelson D.R."/>
            <person name="Lewis S.M."/>
            <person name="Shigenobu S."/>
            <person name="Bybee S.M."/>
            <person name="Larracuente A.M."/>
            <person name="Oba Y."/>
            <person name="Weng J.K."/>
        </authorList>
    </citation>
    <scope>NUCLEOTIDE SEQUENCE [LARGE SCALE GENOMIC DNA]</scope>
    <source>
        <strain evidence="1">1611_PpyrPB1</strain>
        <tissue evidence="1">Whole body</tissue>
    </source>
</reference>
<sequence length="114" mass="12713">MHIKSGAFLFIHAFSGRDSTSCFFGQGKMKIVSTIQKNPDLERKTAVFRNTTSTPDEIVEAGERITVALYGGNPDSQNREELLKAAAKTSFNVVRLAITRDATRLHSLRTYHQV</sequence>
<organism evidence="1 2">
    <name type="scientific">Photinus pyralis</name>
    <name type="common">Common eastern firefly</name>
    <name type="synonym">Lampyris pyralis</name>
    <dbReference type="NCBI Taxonomy" id="7054"/>
    <lineage>
        <taxon>Eukaryota</taxon>
        <taxon>Metazoa</taxon>
        <taxon>Ecdysozoa</taxon>
        <taxon>Arthropoda</taxon>
        <taxon>Hexapoda</taxon>
        <taxon>Insecta</taxon>
        <taxon>Pterygota</taxon>
        <taxon>Neoptera</taxon>
        <taxon>Endopterygota</taxon>
        <taxon>Coleoptera</taxon>
        <taxon>Polyphaga</taxon>
        <taxon>Elateriformia</taxon>
        <taxon>Elateroidea</taxon>
        <taxon>Lampyridae</taxon>
        <taxon>Lampyrinae</taxon>
        <taxon>Photinus</taxon>
    </lineage>
</organism>
<name>A0A5N4B7T8_PHOPY</name>